<dbReference type="CDD" id="cd06257">
    <property type="entry name" value="DnaJ"/>
    <property type="match status" value="1"/>
</dbReference>
<dbReference type="InterPro" id="IPR018253">
    <property type="entry name" value="DnaJ_domain_CS"/>
</dbReference>
<evidence type="ECO:0008006" key="12">
    <source>
        <dbReference type="Google" id="ProtNLM"/>
    </source>
</evidence>
<dbReference type="InterPro" id="IPR001623">
    <property type="entry name" value="DnaJ_domain"/>
</dbReference>
<dbReference type="SUPFAM" id="SSF57938">
    <property type="entry name" value="DnaJ/Hsp40 cysteine-rich domain"/>
    <property type="match status" value="1"/>
</dbReference>
<dbReference type="PANTHER" id="PTHR43096">
    <property type="entry name" value="DNAJ HOMOLOG 1, MITOCHONDRIAL-RELATED"/>
    <property type="match status" value="1"/>
</dbReference>
<dbReference type="PROSITE" id="PS51257">
    <property type="entry name" value="PROKAR_LIPOPROTEIN"/>
    <property type="match status" value="1"/>
</dbReference>
<dbReference type="InterPro" id="IPR036410">
    <property type="entry name" value="HSP_DnaJ_Cys-rich_dom_sf"/>
</dbReference>
<keyword evidence="1 6" id="KW-0479">Metal-binding</keyword>
<dbReference type="GO" id="GO:0042026">
    <property type="term" value="P:protein refolding"/>
    <property type="evidence" value="ECO:0007669"/>
    <property type="project" value="TreeGrafter"/>
</dbReference>
<dbReference type="SUPFAM" id="SSF49493">
    <property type="entry name" value="HSP40/DnaJ peptide-binding domain"/>
    <property type="match status" value="2"/>
</dbReference>
<dbReference type="Pfam" id="PF00684">
    <property type="entry name" value="DnaJ_CXXCXGXG"/>
    <property type="match status" value="1"/>
</dbReference>
<dbReference type="Gene3D" id="1.10.287.110">
    <property type="entry name" value="DnaJ domain"/>
    <property type="match status" value="1"/>
</dbReference>
<evidence type="ECO:0000259" key="10">
    <source>
        <dbReference type="PROSITE" id="PS51188"/>
    </source>
</evidence>
<organism evidence="11">
    <name type="scientific">Lotharella globosa</name>
    <dbReference type="NCBI Taxonomy" id="91324"/>
    <lineage>
        <taxon>Eukaryota</taxon>
        <taxon>Sar</taxon>
        <taxon>Rhizaria</taxon>
        <taxon>Cercozoa</taxon>
        <taxon>Chlorarachniophyceae</taxon>
        <taxon>Lotharella</taxon>
    </lineage>
</organism>
<feature type="domain" description="CR-type" evidence="10">
    <location>
        <begin position="266"/>
        <end position="347"/>
    </location>
</feature>
<feature type="domain" description="J" evidence="9">
    <location>
        <begin position="116"/>
        <end position="180"/>
    </location>
</feature>
<gene>
    <name evidence="11" type="ORF">LGLO00237_LOCUS27822</name>
</gene>
<feature type="region of interest" description="Disordered" evidence="7">
    <location>
        <begin position="41"/>
        <end position="72"/>
    </location>
</feature>
<dbReference type="GO" id="GO:0008270">
    <property type="term" value="F:zinc ion binding"/>
    <property type="evidence" value="ECO:0007669"/>
    <property type="project" value="UniProtKB-KW"/>
</dbReference>
<sequence length="495" mass="53506">MRSHRGQRGCLLGMLLAGASCCVIAAVGRQHRFLRSPVAQQRQQFAPHGPRSAAGRLGLKDRSPGCAGGRRAVDLRPRALLDQLPQTHGRFNPPQPHRAGQKKASRTPLWVVRGRDFYKILGVSRSATEREIKSAYRKLTKKWHPDRNKAPDASEKYTEINAAYDCLKDAEKRKIYDQYGEEALGAGGIPGAGFDGFGGQSPFGDIFESFFSGGGGGFSGGTTVNLEDLFGGGGMGGGMGERESRVQSGENKMVTLNVDFMDAVFGTNKEFEVSRYEACETCTGSGVAPGSKPRTCATCGGKGQVVTVMRTPLGQLQQVQTCPDCEGAGKTFEKCSACAGQGRKRGSRRISLRIPPGIDSGQRLRVRGEGDAGIRGGSKGDLFVQINVQSHPEFRREGATIHSDAKISYLDAILGKQIKVKTVDGLVDMKVPKGTQPETTLVMRNRGIPILGGKDNRGDHHVHVKVVIPKEMSEDEQKLLEQIRVLQEESSTAKK</sequence>
<feature type="zinc finger region" description="CR-type" evidence="6">
    <location>
        <begin position="266"/>
        <end position="347"/>
    </location>
</feature>
<dbReference type="FunFam" id="2.60.260.20:FF:000005">
    <property type="entry name" value="Chaperone protein dnaJ 1, mitochondrial"/>
    <property type="match status" value="1"/>
</dbReference>
<evidence type="ECO:0000256" key="8">
    <source>
        <dbReference type="SAM" id="SignalP"/>
    </source>
</evidence>
<dbReference type="InterPro" id="IPR036869">
    <property type="entry name" value="J_dom_sf"/>
</dbReference>
<dbReference type="PROSITE" id="PS50076">
    <property type="entry name" value="DNAJ_2"/>
    <property type="match status" value="1"/>
</dbReference>
<evidence type="ECO:0000256" key="6">
    <source>
        <dbReference type="PROSITE-ProRule" id="PRU00546"/>
    </source>
</evidence>
<evidence type="ECO:0000259" key="9">
    <source>
        <dbReference type="PROSITE" id="PS50076"/>
    </source>
</evidence>
<evidence type="ECO:0000256" key="5">
    <source>
        <dbReference type="ARBA" id="ARBA00023186"/>
    </source>
</evidence>
<evidence type="ECO:0000313" key="11">
    <source>
        <dbReference type="EMBL" id="CAE0676044.1"/>
    </source>
</evidence>
<dbReference type="NCBIfam" id="TIGR02349">
    <property type="entry name" value="DnaJ_bact"/>
    <property type="match status" value="1"/>
</dbReference>
<keyword evidence="3 6" id="KW-0863">Zinc-finger</keyword>
<dbReference type="InterPro" id="IPR002939">
    <property type="entry name" value="DnaJ_C"/>
</dbReference>
<accession>A0A7S3Z979</accession>
<dbReference type="SMART" id="SM00271">
    <property type="entry name" value="DnaJ"/>
    <property type="match status" value="1"/>
</dbReference>
<evidence type="ECO:0000256" key="4">
    <source>
        <dbReference type="ARBA" id="ARBA00022833"/>
    </source>
</evidence>
<dbReference type="InterPro" id="IPR012724">
    <property type="entry name" value="DnaJ"/>
</dbReference>
<dbReference type="Pfam" id="PF01556">
    <property type="entry name" value="DnaJ_C"/>
    <property type="match status" value="1"/>
</dbReference>
<dbReference type="Gene3D" id="2.60.260.20">
    <property type="entry name" value="Urease metallochaperone UreE, N-terminal domain"/>
    <property type="match status" value="2"/>
</dbReference>
<dbReference type="InterPro" id="IPR001305">
    <property type="entry name" value="HSP_DnaJ_Cys-rich_dom"/>
</dbReference>
<dbReference type="Gene3D" id="2.10.230.10">
    <property type="entry name" value="Heat shock protein DnaJ, cysteine-rich domain"/>
    <property type="match status" value="1"/>
</dbReference>
<feature type="signal peptide" evidence="8">
    <location>
        <begin position="1"/>
        <end position="21"/>
    </location>
</feature>
<dbReference type="GO" id="GO:0031072">
    <property type="term" value="F:heat shock protein binding"/>
    <property type="evidence" value="ECO:0007669"/>
    <property type="project" value="InterPro"/>
</dbReference>
<proteinExistence type="inferred from homology"/>
<evidence type="ECO:0000256" key="1">
    <source>
        <dbReference type="ARBA" id="ARBA00022723"/>
    </source>
</evidence>
<feature type="region of interest" description="Disordered" evidence="7">
    <location>
        <begin position="84"/>
        <end position="105"/>
    </location>
</feature>
<dbReference type="PROSITE" id="PS51188">
    <property type="entry name" value="ZF_CR"/>
    <property type="match status" value="1"/>
</dbReference>
<protein>
    <recommendedName>
        <fullName evidence="12">J domain-containing protein</fullName>
    </recommendedName>
</protein>
<dbReference type="GO" id="GO:0005524">
    <property type="term" value="F:ATP binding"/>
    <property type="evidence" value="ECO:0007669"/>
    <property type="project" value="InterPro"/>
</dbReference>
<dbReference type="Pfam" id="PF00226">
    <property type="entry name" value="DnaJ"/>
    <property type="match status" value="1"/>
</dbReference>
<dbReference type="GO" id="GO:0051082">
    <property type="term" value="F:unfolded protein binding"/>
    <property type="evidence" value="ECO:0007669"/>
    <property type="project" value="InterPro"/>
</dbReference>
<keyword evidence="5" id="KW-0143">Chaperone</keyword>
<keyword evidence="2" id="KW-0677">Repeat</keyword>
<dbReference type="PROSITE" id="PS00636">
    <property type="entry name" value="DNAJ_1"/>
    <property type="match status" value="1"/>
</dbReference>
<evidence type="ECO:0000256" key="3">
    <source>
        <dbReference type="ARBA" id="ARBA00022771"/>
    </source>
</evidence>
<keyword evidence="4 6" id="KW-0862">Zinc</keyword>
<dbReference type="CDD" id="cd10747">
    <property type="entry name" value="DnaJ_C"/>
    <property type="match status" value="1"/>
</dbReference>
<dbReference type="PRINTS" id="PR00625">
    <property type="entry name" value="JDOMAIN"/>
</dbReference>
<feature type="chain" id="PRO_5030756099" description="J domain-containing protein" evidence="8">
    <location>
        <begin position="22"/>
        <end position="495"/>
    </location>
</feature>
<reference evidence="11" key="1">
    <citation type="submission" date="2021-01" db="EMBL/GenBank/DDBJ databases">
        <authorList>
            <person name="Corre E."/>
            <person name="Pelletier E."/>
            <person name="Niang G."/>
            <person name="Scheremetjew M."/>
            <person name="Finn R."/>
            <person name="Kale V."/>
            <person name="Holt S."/>
            <person name="Cochrane G."/>
            <person name="Meng A."/>
            <person name="Brown T."/>
            <person name="Cohen L."/>
        </authorList>
    </citation>
    <scope>NUCLEOTIDE SEQUENCE</scope>
    <source>
        <strain evidence="11">CCCM811</strain>
    </source>
</reference>
<dbReference type="CDD" id="cd10719">
    <property type="entry name" value="DnaJ_zf"/>
    <property type="match status" value="1"/>
</dbReference>
<dbReference type="AlphaFoldDB" id="A0A7S3Z979"/>
<dbReference type="InterPro" id="IPR008971">
    <property type="entry name" value="HSP40/DnaJ_pept-bd"/>
</dbReference>
<keyword evidence="8" id="KW-0732">Signal</keyword>
<dbReference type="SUPFAM" id="SSF46565">
    <property type="entry name" value="Chaperone J-domain"/>
    <property type="match status" value="1"/>
</dbReference>
<dbReference type="FunFam" id="2.10.230.10:FF:000002">
    <property type="entry name" value="Molecular chaperone DnaJ"/>
    <property type="match status" value="1"/>
</dbReference>
<evidence type="ECO:0000256" key="2">
    <source>
        <dbReference type="ARBA" id="ARBA00022737"/>
    </source>
</evidence>
<evidence type="ECO:0000256" key="7">
    <source>
        <dbReference type="SAM" id="MobiDB-lite"/>
    </source>
</evidence>
<dbReference type="EMBL" id="HBIV01039244">
    <property type="protein sequence ID" value="CAE0676044.1"/>
    <property type="molecule type" value="Transcribed_RNA"/>
</dbReference>
<dbReference type="PANTHER" id="PTHR43096:SF10">
    <property type="entry name" value="CHAPERONE PROTEIN DNAJ A6, CHLOROPLASTIC"/>
    <property type="match status" value="1"/>
</dbReference>
<dbReference type="GO" id="GO:0009408">
    <property type="term" value="P:response to heat"/>
    <property type="evidence" value="ECO:0007669"/>
    <property type="project" value="InterPro"/>
</dbReference>
<dbReference type="HAMAP" id="MF_01152">
    <property type="entry name" value="DnaJ"/>
    <property type="match status" value="1"/>
</dbReference>
<dbReference type="GO" id="GO:0005737">
    <property type="term" value="C:cytoplasm"/>
    <property type="evidence" value="ECO:0007669"/>
    <property type="project" value="TreeGrafter"/>
</dbReference>
<name>A0A7S3Z979_9EUKA</name>